<evidence type="ECO:0000313" key="1">
    <source>
        <dbReference type="EnsemblPlants" id="AVESA.00010b.r2.2CG0273190.1.CDS.1"/>
    </source>
</evidence>
<name>A0ACD5UMD6_AVESA</name>
<organism evidence="1 2">
    <name type="scientific">Avena sativa</name>
    <name type="common">Oat</name>
    <dbReference type="NCBI Taxonomy" id="4498"/>
    <lineage>
        <taxon>Eukaryota</taxon>
        <taxon>Viridiplantae</taxon>
        <taxon>Streptophyta</taxon>
        <taxon>Embryophyta</taxon>
        <taxon>Tracheophyta</taxon>
        <taxon>Spermatophyta</taxon>
        <taxon>Magnoliopsida</taxon>
        <taxon>Liliopsida</taxon>
        <taxon>Poales</taxon>
        <taxon>Poaceae</taxon>
        <taxon>BOP clade</taxon>
        <taxon>Pooideae</taxon>
        <taxon>Poodae</taxon>
        <taxon>Poeae</taxon>
        <taxon>Poeae Chloroplast Group 1 (Aveneae type)</taxon>
        <taxon>Aveninae</taxon>
        <taxon>Avena</taxon>
    </lineage>
</organism>
<evidence type="ECO:0000313" key="2">
    <source>
        <dbReference type="Proteomes" id="UP001732700"/>
    </source>
</evidence>
<dbReference type="Proteomes" id="UP001732700">
    <property type="component" value="Chromosome 2C"/>
</dbReference>
<proteinExistence type="predicted"/>
<sequence>MPPWHTIIPKTSSHETIKRNDRNHPRPAYKYRPPFLAPPPPELLAQRRKRSEQELGTEKDLANEPVVEFEMSRVWVAATLAAVRAQRERAAVAGARDRMAGLAPQAAALGAARAAADDGWRQAGADESLRKAMYLSCWGPS</sequence>
<dbReference type="EnsemblPlants" id="AVESA.00010b.r2.2CG0273190.1">
    <property type="protein sequence ID" value="AVESA.00010b.r2.2CG0273190.1.CDS.1"/>
    <property type="gene ID" value="AVESA.00010b.r2.2CG0273190"/>
</dbReference>
<reference evidence="1" key="1">
    <citation type="submission" date="2021-05" db="EMBL/GenBank/DDBJ databases">
        <authorList>
            <person name="Scholz U."/>
            <person name="Mascher M."/>
            <person name="Fiebig A."/>
        </authorList>
    </citation>
    <scope>NUCLEOTIDE SEQUENCE [LARGE SCALE GENOMIC DNA]</scope>
</reference>
<keyword evidence="2" id="KW-1185">Reference proteome</keyword>
<accession>A0ACD5UMD6</accession>
<reference evidence="1" key="2">
    <citation type="submission" date="2025-09" db="UniProtKB">
        <authorList>
            <consortium name="EnsemblPlants"/>
        </authorList>
    </citation>
    <scope>IDENTIFICATION</scope>
</reference>
<protein>
    <submittedName>
        <fullName evidence="1">Uncharacterized protein</fullName>
    </submittedName>
</protein>